<dbReference type="Proteomes" id="UP001153148">
    <property type="component" value="Unassembled WGS sequence"/>
</dbReference>
<name>A0ABN7NNR4_TIMPD</name>
<comment type="caution">
    <text evidence="3">The sequence shown here is derived from an EMBL/GenBank/DDBJ whole genome shotgun (WGS) entry which is preliminary data.</text>
</comment>
<evidence type="ECO:0000313" key="3">
    <source>
        <dbReference type="EMBL" id="CAG2056257.1"/>
    </source>
</evidence>
<feature type="compositionally biased region" description="Basic residues" evidence="1">
    <location>
        <begin position="117"/>
        <end position="130"/>
    </location>
</feature>
<reference evidence="3" key="1">
    <citation type="submission" date="2021-03" db="EMBL/GenBank/DDBJ databases">
        <authorList>
            <person name="Tran Van P."/>
        </authorList>
    </citation>
    <scope>NUCLEOTIDE SEQUENCE</scope>
</reference>
<feature type="region of interest" description="Disordered" evidence="1">
    <location>
        <begin position="97"/>
        <end position="130"/>
    </location>
</feature>
<accession>A0ABN7NNR4</accession>
<proteinExistence type="predicted"/>
<evidence type="ECO:0000313" key="4">
    <source>
        <dbReference type="Proteomes" id="UP001153148"/>
    </source>
</evidence>
<feature type="signal peptide" evidence="2">
    <location>
        <begin position="1"/>
        <end position="22"/>
    </location>
</feature>
<dbReference type="EMBL" id="CAJPIN010003591">
    <property type="protein sequence ID" value="CAG2056257.1"/>
    <property type="molecule type" value="Genomic_DNA"/>
</dbReference>
<sequence>MLVSKTTWLVVMGLSFLNPNSCNSPRVSTTDLVQPPLREIKPVRYSHSFIKIGPRTLLHHRTSSHKGRFTQQDTTLNNDRLMGQESRVLDNLNHKYNEETRKHPTNGKHSSSQREMKLKHKPGSKLRRSLRNRISKKLANRGEDASSLITCTNPKLTGSLKTPTQKHRVDIRREVKTISVGSEHTTSPKNRTKGLYYIYNQPDKTPTGNSKSFNERVKKLNNEQNKKKTNKKPIKLISNRNNPSTINKTKTGNSPINRVRKVSAKPSGGKSSQRTITNKNKIETTAKGEPKLFHKTSKEGGGCGNSSVMRRILNAKENISPSKVVHMDAGQLQIHGRSKINGGRLNKIVKKPKTVDFETSKESDKTRNIKEGNYNQISLVHAFHGNDHNNFRRKHNNKHDSINKLDSQSYPNLLLNLFFTIFKRLIALSPEQLVTGNKKRIRYSMFHVQSPRITSRPKTKKQPPIFLCGQIGVIGVTAAPLVARAFKRESVTVSFLHLRHAGRTKRGYLIEFARD</sequence>
<gene>
    <name evidence="3" type="ORF">TPAB3V08_LOCUS3251</name>
</gene>
<feature type="chain" id="PRO_5045516673" evidence="2">
    <location>
        <begin position="23"/>
        <end position="515"/>
    </location>
</feature>
<keyword evidence="2" id="KW-0732">Signal</keyword>
<organism evidence="3 4">
    <name type="scientific">Timema podura</name>
    <name type="common">Walking stick</name>
    <dbReference type="NCBI Taxonomy" id="61482"/>
    <lineage>
        <taxon>Eukaryota</taxon>
        <taxon>Metazoa</taxon>
        <taxon>Ecdysozoa</taxon>
        <taxon>Arthropoda</taxon>
        <taxon>Hexapoda</taxon>
        <taxon>Insecta</taxon>
        <taxon>Pterygota</taxon>
        <taxon>Neoptera</taxon>
        <taxon>Polyneoptera</taxon>
        <taxon>Phasmatodea</taxon>
        <taxon>Timematodea</taxon>
        <taxon>Timematoidea</taxon>
        <taxon>Timematidae</taxon>
        <taxon>Timema</taxon>
    </lineage>
</organism>
<keyword evidence="4" id="KW-1185">Reference proteome</keyword>
<protein>
    <submittedName>
        <fullName evidence="3">Uncharacterized protein</fullName>
    </submittedName>
</protein>
<evidence type="ECO:0000256" key="2">
    <source>
        <dbReference type="SAM" id="SignalP"/>
    </source>
</evidence>
<evidence type="ECO:0000256" key="1">
    <source>
        <dbReference type="SAM" id="MobiDB-lite"/>
    </source>
</evidence>